<reference evidence="3" key="1">
    <citation type="journal article" date="2020" name="Nature">
        <title>Giant virus diversity and host interactions through global metagenomics.</title>
        <authorList>
            <person name="Schulz F."/>
            <person name="Roux S."/>
            <person name="Paez-Espino D."/>
            <person name="Jungbluth S."/>
            <person name="Walsh D.A."/>
            <person name="Denef V.J."/>
            <person name="McMahon K.D."/>
            <person name="Konstantinidis K.T."/>
            <person name="Eloe-Fadrosh E.A."/>
            <person name="Kyrpides N.C."/>
            <person name="Woyke T."/>
        </authorList>
    </citation>
    <scope>NUCLEOTIDE SEQUENCE</scope>
    <source>
        <strain evidence="3">GVMAG-S-ERX555943-30</strain>
    </source>
</reference>
<dbReference type="PANTHER" id="PTHR47114:SF2">
    <property type="entry name" value="OLIGODENDROCYTE-MYELIN GLYCOPROTEIN"/>
    <property type="match status" value="1"/>
</dbReference>
<dbReference type="InterPro" id="IPR025875">
    <property type="entry name" value="Leu-rich_rpt_4"/>
</dbReference>
<proteinExistence type="predicted"/>
<evidence type="ECO:0000256" key="1">
    <source>
        <dbReference type="ARBA" id="ARBA00022614"/>
    </source>
</evidence>
<dbReference type="Pfam" id="PF12799">
    <property type="entry name" value="LRR_4"/>
    <property type="match status" value="1"/>
</dbReference>
<accession>A0A6C0AU80</accession>
<dbReference type="InterPro" id="IPR051071">
    <property type="entry name" value="LRR-bact_E3_ubiq_ligases"/>
</dbReference>
<evidence type="ECO:0000313" key="3">
    <source>
        <dbReference type="EMBL" id="QHS83308.1"/>
    </source>
</evidence>
<dbReference type="InterPro" id="IPR032675">
    <property type="entry name" value="LRR_dom_sf"/>
</dbReference>
<name>A0A6C0AU80_9ZZZZ</name>
<dbReference type="PROSITE" id="PS51450">
    <property type="entry name" value="LRR"/>
    <property type="match status" value="1"/>
</dbReference>
<keyword evidence="2" id="KW-0677">Repeat</keyword>
<sequence length="489" mass="56619">MNIVQEEIQSIIDENNIAQEQFSEFLQDKNNMISELHIEDRLHGELDLSILQDNGFKNVTSIIFEEGELISISNIPDNLEKLVCPYNLLTELTELPTSLNYLDIQGNYLSELDTLSLPNLTYLNINENKITTLDPLPQKLESLFANNAQLQSLDFQDVKNIKTIHVSSNPISVIRNMPDSVDDFVAEYNSSIRFENSVVPGENSKTQDREQENTPKISFNEALTIYYKMKGTYEQERKSQIKKIYKKYEDKAEARLKINEYKHPCVKCGNDVETKFFTKDTILKATCGNESSPCSLNIELDTGGYTHLQRELIELKDAVEDGKKNFIILKLDSLFGYNTDEDTKHQYNQRLNEYNFFSELYESALQENKKIYDNDERSLSLQTKQELFAEKVSTIRGMTNEYNQTNNNEYLQLISDMYIKELKPLANEIQQLRYEDSEVEIIDRSPNVPGTAKGKFMEYIENILHQYPASIDSIDSFARKQEKVMVFDI</sequence>
<evidence type="ECO:0000256" key="2">
    <source>
        <dbReference type="ARBA" id="ARBA00022737"/>
    </source>
</evidence>
<evidence type="ECO:0008006" key="4">
    <source>
        <dbReference type="Google" id="ProtNLM"/>
    </source>
</evidence>
<dbReference type="SUPFAM" id="SSF52058">
    <property type="entry name" value="L domain-like"/>
    <property type="match status" value="1"/>
</dbReference>
<protein>
    <recommendedName>
        <fullName evidence="4">Leucine-rich repeat domain-containing protein</fullName>
    </recommendedName>
</protein>
<dbReference type="SMART" id="SM00364">
    <property type="entry name" value="LRR_BAC"/>
    <property type="match status" value="4"/>
</dbReference>
<dbReference type="AlphaFoldDB" id="A0A6C0AU80"/>
<dbReference type="InterPro" id="IPR001611">
    <property type="entry name" value="Leu-rich_rpt"/>
</dbReference>
<dbReference type="PANTHER" id="PTHR47114">
    <property type="match status" value="1"/>
</dbReference>
<organism evidence="3">
    <name type="scientific">viral metagenome</name>
    <dbReference type="NCBI Taxonomy" id="1070528"/>
    <lineage>
        <taxon>unclassified sequences</taxon>
        <taxon>metagenomes</taxon>
        <taxon>organismal metagenomes</taxon>
    </lineage>
</organism>
<keyword evidence="1" id="KW-0433">Leucine-rich repeat</keyword>
<dbReference type="EMBL" id="MN738751">
    <property type="protein sequence ID" value="QHS83308.1"/>
    <property type="molecule type" value="Genomic_DNA"/>
</dbReference>
<dbReference type="Gene3D" id="3.80.10.10">
    <property type="entry name" value="Ribonuclease Inhibitor"/>
    <property type="match status" value="1"/>
</dbReference>